<dbReference type="SUPFAM" id="SSF101908">
    <property type="entry name" value="Putative isomerase YbhE"/>
    <property type="match status" value="1"/>
</dbReference>
<dbReference type="Proteomes" id="UP000060016">
    <property type="component" value="Chromosome"/>
</dbReference>
<evidence type="ECO:0000256" key="3">
    <source>
        <dbReference type="ARBA" id="ARBA00023136"/>
    </source>
</evidence>
<evidence type="ECO:0000256" key="4">
    <source>
        <dbReference type="ARBA" id="ARBA00023139"/>
    </source>
</evidence>
<gene>
    <name evidence="6" type="primary">lpqB</name>
    <name evidence="9" type="ORF">AK829_07095</name>
</gene>
<dbReference type="EMBL" id="CP012342">
    <property type="protein sequence ID" value="AKV58967.1"/>
    <property type="molecule type" value="Genomic_DNA"/>
</dbReference>
<keyword evidence="1 6" id="KW-1003">Cell membrane</keyword>
<evidence type="ECO:0000256" key="5">
    <source>
        <dbReference type="ARBA" id="ARBA00023288"/>
    </source>
</evidence>
<reference evidence="9 10" key="1">
    <citation type="submission" date="2015-08" db="EMBL/GenBank/DDBJ databases">
        <authorList>
            <person name="Babu N.S."/>
            <person name="Beckwith C.J."/>
            <person name="Beseler K.G."/>
            <person name="Brison A."/>
            <person name="Carone J.V."/>
            <person name="Caskin T.P."/>
            <person name="Diamond M."/>
            <person name="Durham M.E."/>
            <person name="Foxe J.M."/>
            <person name="Go M."/>
            <person name="Henderson B.A."/>
            <person name="Jones I.B."/>
            <person name="McGettigan J.A."/>
            <person name="Micheletti S.J."/>
            <person name="Nasrallah M.E."/>
            <person name="Ortiz D."/>
            <person name="Piller C.R."/>
            <person name="Privatt S.R."/>
            <person name="Schneider S.L."/>
            <person name="Sharp S."/>
            <person name="Smith T.C."/>
            <person name="Stanton J.D."/>
            <person name="Ullery H.E."/>
            <person name="Wilson R.J."/>
            <person name="Serrano M.G."/>
            <person name="Buck G."/>
            <person name="Lee V."/>
            <person name="Wang Y."/>
            <person name="Carvalho R."/>
            <person name="Voegtly L."/>
            <person name="Shi R."/>
            <person name="Duckworth R."/>
            <person name="Johnson A."/>
            <person name="Loviza R."/>
            <person name="Walstead R."/>
            <person name="Shah Z."/>
            <person name="Kiflezghi M."/>
            <person name="Wade K."/>
            <person name="Ball S.L."/>
            <person name="Bradley K.W."/>
            <person name="Asai D.J."/>
            <person name="Bowman C.A."/>
            <person name="Russell D.A."/>
            <person name="Pope W.H."/>
            <person name="Jacobs-Sera D."/>
            <person name="Hendrix R.W."/>
            <person name="Hatfull G.F."/>
        </authorList>
    </citation>
    <scope>NUCLEOTIDE SEQUENCE [LARGE SCALE GENOMIC DNA]</scope>
    <source>
        <strain evidence="9 10">PUDD_83A45</strain>
    </source>
</reference>
<evidence type="ECO:0000256" key="6">
    <source>
        <dbReference type="HAMAP-Rule" id="MF_01373"/>
    </source>
</evidence>
<evidence type="ECO:0000256" key="2">
    <source>
        <dbReference type="ARBA" id="ARBA00022729"/>
    </source>
</evidence>
<evidence type="ECO:0000313" key="10">
    <source>
        <dbReference type="Proteomes" id="UP000060016"/>
    </source>
</evidence>
<comment type="similarity">
    <text evidence="6">Belongs to the LpqB lipoprotein family.</text>
</comment>
<organism evidence="9 10">
    <name type="scientific">Corynebacterium riegelii</name>
    <dbReference type="NCBI Taxonomy" id="156976"/>
    <lineage>
        <taxon>Bacteria</taxon>
        <taxon>Bacillati</taxon>
        <taxon>Actinomycetota</taxon>
        <taxon>Actinomycetes</taxon>
        <taxon>Mycobacteriales</taxon>
        <taxon>Corynebacteriaceae</taxon>
        <taxon>Corynebacterium</taxon>
    </lineage>
</organism>
<dbReference type="Pfam" id="PF10646">
    <property type="entry name" value="Germane"/>
    <property type="match status" value="1"/>
</dbReference>
<dbReference type="SMART" id="SM00909">
    <property type="entry name" value="Germane"/>
    <property type="match status" value="1"/>
</dbReference>
<evidence type="ECO:0000256" key="7">
    <source>
        <dbReference type="SAM" id="SignalP"/>
    </source>
</evidence>
<keyword evidence="10" id="KW-1185">Reference proteome</keyword>
<dbReference type="Pfam" id="PF25976">
    <property type="entry name" value="LpqB_N"/>
    <property type="match status" value="1"/>
</dbReference>
<feature type="chain" id="PRO_5008842866" description="Lipoprotein LpqB" evidence="7">
    <location>
        <begin position="27"/>
        <end position="572"/>
    </location>
</feature>
<dbReference type="InterPro" id="IPR059026">
    <property type="entry name" value="LpqB_N"/>
</dbReference>
<protein>
    <recommendedName>
        <fullName evidence="6">Lipoprotein LpqB</fullName>
    </recommendedName>
</protein>
<evidence type="ECO:0000313" key="9">
    <source>
        <dbReference type="EMBL" id="AKV58967.1"/>
    </source>
</evidence>
<dbReference type="STRING" id="156976.AK829_07095"/>
<dbReference type="GO" id="GO:0005886">
    <property type="term" value="C:plasma membrane"/>
    <property type="evidence" value="ECO:0007669"/>
    <property type="project" value="UniProtKB-SubCell"/>
</dbReference>
<feature type="domain" description="GerMN" evidence="8">
    <location>
        <begin position="204"/>
        <end position="287"/>
    </location>
</feature>
<dbReference type="InterPro" id="IPR018910">
    <property type="entry name" value="LpqB_C"/>
</dbReference>
<sequence length="572" mass="60309">MSKRLHKPLPALLTAAALVVSLTSCASLPSTSSPHVLRSFNPQAPAAPVIAPEEGREPDLLLRDFYAASAIPTSDYEAARAFMTSQASAAWDPTEETLVVDRIGVTTMPGSTPNRRSFSVHGNVVGVLGAGGMYRPERGSYEATIELQQVSGEWRVASLPAGVVLERTELRNQYQPFNLYFFDERSGELVTDRRWVFSRRETLASALISLLMQGPSTRLEPAVSTVSPTGASYLGMEDGAYGFSGFGGVNDQDRARFAAGVVWTLASAGINGPFRITADGAPLISGATDLTTDDFSELSPVVQAAGESRLYSLTGGSISLVDAASTSLIDSPLSSEGTVQSVDINAAGKWAAVFAASGQPAKLRVGSFDGADTELMEAETFTRPSFESKANAVWTVADGQHIQRTVRSAATNEFTTEQIAIQMPEGISGNISVLRLSRSGARVALVVDGRLFTGIVDRRSPGERAIVNVMEYATELGGSVVAADWQPDGSLIVGTSSSISPVLRVEQDGSSATTLSVGNISAPVVAVAASPNMLYVTDANAILQLPNAGEDNPLWREVPGLQGVRAIPIVAR</sequence>
<dbReference type="Pfam" id="PF10647">
    <property type="entry name" value="Gmad1"/>
    <property type="match status" value="1"/>
</dbReference>
<evidence type="ECO:0000259" key="8">
    <source>
        <dbReference type="SMART" id="SM00909"/>
    </source>
</evidence>
<dbReference type="KEGG" id="crie:AK829_07095"/>
<keyword evidence="3 6" id="KW-0472">Membrane</keyword>
<dbReference type="PATRIC" id="fig|156976.3.peg.1415"/>
<keyword evidence="4 6" id="KW-0564">Palmitate</keyword>
<dbReference type="AlphaFoldDB" id="A0A0K1RC05"/>
<dbReference type="NCBIfam" id="NF010141">
    <property type="entry name" value="PRK13616.1"/>
    <property type="match status" value="1"/>
</dbReference>
<keyword evidence="5 6" id="KW-0449">Lipoprotein</keyword>
<name>A0A0K1RC05_9CORY</name>
<accession>A0A0K1RC05</accession>
<keyword evidence="2 6" id="KW-0732">Signal</keyword>
<feature type="signal peptide" evidence="7">
    <location>
        <begin position="1"/>
        <end position="26"/>
    </location>
</feature>
<evidence type="ECO:0000256" key="1">
    <source>
        <dbReference type="ARBA" id="ARBA00022475"/>
    </source>
</evidence>
<dbReference type="InterPro" id="IPR023959">
    <property type="entry name" value="LpqB"/>
</dbReference>
<proteinExistence type="inferred from homology"/>
<dbReference type="PROSITE" id="PS51257">
    <property type="entry name" value="PROKAR_LIPOPROTEIN"/>
    <property type="match status" value="1"/>
</dbReference>
<dbReference type="InterPro" id="IPR019606">
    <property type="entry name" value="GerMN"/>
</dbReference>
<comment type="subcellular location">
    <subcellularLocation>
        <location evidence="6">Cell membrane</location>
        <topology evidence="6">Lipid-anchor</topology>
    </subcellularLocation>
</comment>
<dbReference type="HAMAP" id="MF_01373">
    <property type="entry name" value="LpqB_lipoprot"/>
    <property type="match status" value="1"/>
</dbReference>